<dbReference type="AlphaFoldDB" id="A0A450W5D7"/>
<keyword evidence="1" id="KW-0175">Coiled coil</keyword>
<sequence>MSKRSHKRKLKAQQLSTGSPSSGVGKGAESRASKARDKGPSRIKSSSKESPSSRVGKGAKSGDSKARDKGPSGNKSSSRIKKGAKSGDPRATSKQRKKEQSVKTISRADLLNKVYDGTQGAKKHVSNFLKERGASISDRWPDDQDAKRMVEAIQAGKALEKVQDSDEGTIKEVVEKAVDRVAKEILDDIVKDLSEADQKLLDGQEDKSGITKRLQNTKDPYRTLSHWMDHQAAKKFTKEEKNKLLADKERLEKEREKYSKDLKSVSRSERKKFLADKERWEANLSSVEKKLSGDIPPWFDMTRDTLEKTGTAWRIDPDTGLMHVQNPDRVGKEIEQGRWTVSSSSGSKLKNGAVLATSDIEVLGQPVIKIEVEGAKRGTLATEIIYGPLTDQELRSDAYKSAKGKLYDQLASGKLGDAIRKYNESLEGGETRYKLTAPPQYESLLMGIRSGEPQAQTNLAIRYTDLADGERGVIGKVVSDDTNNAKKDYKAVHKASIKVATELVDKNFPKEVATEKQQATLKALLTHALLTNGMISLRGINKLSTFGSKATREQKAFAARYKGVMGLSKAPTIPNAKKGNSEDEFTSLKYRFNLLIKASPEDAVMGILTQQEVKLLQDWLKQKENQKTFIEEAAKVSSSRQATSVSALQQGVLLTIESLLKVSEKRLEGGVKQLRKAKAKGSGSEAEVKATSLLDGTEIYHTHPRPTNRIPIMIDSKGDHHIVVESRFPNSQWNSEDPEYDGELLKLKQETLV</sequence>
<organism evidence="3">
    <name type="scientific">Candidatus Kentrum sp. LPFa</name>
    <dbReference type="NCBI Taxonomy" id="2126335"/>
    <lineage>
        <taxon>Bacteria</taxon>
        <taxon>Pseudomonadati</taxon>
        <taxon>Pseudomonadota</taxon>
        <taxon>Gammaproteobacteria</taxon>
        <taxon>Candidatus Kentrum</taxon>
    </lineage>
</organism>
<feature type="compositionally biased region" description="Basic and acidic residues" evidence="2">
    <location>
        <begin position="60"/>
        <end position="70"/>
    </location>
</feature>
<name>A0A450W5D7_9GAMM</name>
<proteinExistence type="predicted"/>
<reference evidence="3" key="1">
    <citation type="submission" date="2019-02" db="EMBL/GenBank/DDBJ databases">
        <authorList>
            <person name="Gruber-Vodicka R. H."/>
            <person name="Seah K. B. B."/>
        </authorList>
    </citation>
    <scope>NUCLEOTIDE SEQUENCE</scope>
    <source>
        <strain evidence="3">BECK_S313</strain>
    </source>
</reference>
<feature type="compositionally biased region" description="Low complexity" evidence="2">
    <location>
        <begin position="42"/>
        <end position="54"/>
    </location>
</feature>
<feature type="compositionally biased region" description="Basic and acidic residues" evidence="2">
    <location>
        <begin position="28"/>
        <end position="40"/>
    </location>
</feature>
<dbReference type="EMBL" id="CAADFK010000032">
    <property type="protein sequence ID" value="VFK12256.1"/>
    <property type="molecule type" value="Genomic_DNA"/>
</dbReference>
<protein>
    <submittedName>
        <fullName evidence="3">Uncharacterized protein</fullName>
    </submittedName>
</protein>
<evidence type="ECO:0000256" key="1">
    <source>
        <dbReference type="SAM" id="Coils"/>
    </source>
</evidence>
<feature type="coiled-coil region" evidence="1">
    <location>
        <begin position="234"/>
        <end position="290"/>
    </location>
</feature>
<evidence type="ECO:0000313" key="3">
    <source>
        <dbReference type="EMBL" id="VFK12256.1"/>
    </source>
</evidence>
<evidence type="ECO:0000256" key="2">
    <source>
        <dbReference type="SAM" id="MobiDB-lite"/>
    </source>
</evidence>
<feature type="compositionally biased region" description="Polar residues" evidence="2">
    <location>
        <begin position="13"/>
        <end position="22"/>
    </location>
</feature>
<accession>A0A450W5D7</accession>
<gene>
    <name evidence="3" type="ORF">BECKLPF1236B_GA0070989_103210</name>
</gene>
<feature type="region of interest" description="Disordered" evidence="2">
    <location>
        <begin position="1"/>
        <end position="105"/>
    </location>
</feature>
<feature type="compositionally biased region" description="Basic residues" evidence="2">
    <location>
        <begin position="1"/>
        <end position="11"/>
    </location>
</feature>